<dbReference type="InterPro" id="IPR041698">
    <property type="entry name" value="Methyltransf_25"/>
</dbReference>
<dbReference type="CDD" id="cd02440">
    <property type="entry name" value="AdoMet_MTases"/>
    <property type="match status" value="1"/>
</dbReference>
<sequence>MYLPDSSILTNIQVQGHTRLREVLFEKIYIQVRALESRLYTDEELVHLPEIAASHPRFREWELRKQSARRLIHYISRKKATLDILEVGCGNGWLTHLLADIPGSRVTGADINFTELQQAARVFSNDPNLRFIHGDIRTGLLEERRFDFILFAATLEHFPSAKRILHFCLSHLKRSGEIHIIDTPFCKPVEVKLEERRTQAYYTSFGYPEMADYYFHHTFDDLRSFRYTVLYNPRWWRNRLTRIKNQHPWIRITK</sequence>
<dbReference type="Gene3D" id="3.40.50.150">
    <property type="entry name" value="Vaccinia Virus protein VP39"/>
    <property type="match status" value="1"/>
</dbReference>
<evidence type="ECO:0000256" key="1">
    <source>
        <dbReference type="ARBA" id="ARBA00022679"/>
    </source>
</evidence>
<evidence type="ECO:0000313" key="4">
    <source>
        <dbReference type="Proteomes" id="UP000607559"/>
    </source>
</evidence>
<dbReference type="InterPro" id="IPR029063">
    <property type="entry name" value="SAM-dependent_MTases_sf"/>
</dbReference>
<dbReference type="GO" id="GO:0008168">
    <property type="term" value="F:methyltransferase activity"/>
    <property type="evidence" value="ECO:0007669"/>
    <property type="project" value="UniProtKB-KW"/>
</dbReference>
<organism evidence="3 4">
    <name type="scientific">Puia dinghuensis</name>
    <dbReference type="NCBI Taxonomy" id="1792502"/>
    <lineage>
        <taxon>Bacteria</taxon>
        <taxon>Pseudomonadati</taxon>
        <taxon>Bacteroidota</taxon>
        <taxon>Chitinophagia</taxon>
        <taxon>Chitinophagales</taxon>
        <taxon>Chitinophagaceae</taxon>
        <taxon>Puia</taxon>
    </lineage>
</organism>
<protein>
    <submittedName>
        <fullName evidence="3">Methyltransferase</fullName>
    </submittedName>
</protein>
<dbReference type="EMBL" id="BMJC01000002">
    <property type="protein sequence ID" value="GGA99880.1"/>
    <property type="molecule type" value="Genomic_DNA"/>
</dbReference>
<gene>
    <name evidence="3" type="ORF">GCM10011511_23980</name>
</gene>
<comment type="caution">
    <text evidence="3">The sequence shown here is derived from an EMBL/GenBank/DDBJ whole genome shotgun (WGS) entry which is preliminary data.</text>
</comment>
<keyword evidence="4" id="KW-1185">Reference proteome</keyword>
<evidence type="ECO:0000259" key="2">
    <source>
        <dbReference type="Pfam" id="PF13649"/>
    </source>
</evidence>
<evidence type="ECO:0000313" key="3">
    <source>
        <dbReference type="EMBL" id="GGA99880.1"/>
    </source>
</evidence>
<dbReference type="AlphaFoldDB" id="A0A8J2UCY8"/>
<dbReference type="PANTHER" id="PTHR43861">
    <property type="entry name" value="TRANS-ACONITATE 2-METHYLTRANSFERASE-RELATED"/>
    <property type="match status" value="1"/>
</dbReference>
<accession>A0A8J2UCY8</accession>
<keyword evidence="1" id="KW-0808">Transferase</keyword>
<dbReference type="SUPFAM" id="SSF53335">
    <property type="entry name" value="S-adenosyl-L-methionine-dependent methyltransferases"/>
    <property type="match status" value="1"/>
</dbReference>
<dbReference type="RefSeq" id="WP_188931804.1">
    <property type="nucleotide sequence ID" value="NZ_BMJC01000002.1"/>
</dbReference>
<proteinExistence type="predicted"/>
<keyword evidence="3" id="KW-0489">Methyltransferase</keyword>
<name>A0A8J2UCY8_9BACT</name>
<dbReference type="GO" id="GO:0032259">
    <property type="term" value="P:methylation"/>
    <property type="evidence" value="ECO:0007669"/>
    <property type="project" value="UniProtKB-KW"/>
</dbReference>
<feature type="domain" description="Methyltransferase" evidence="2">
    <location>
        <begin position="84"/>
        <end position="176"/>
    </location>
</feature>
<reference evidence="3" key="1">
    <citation type="journal article" date="2014" name="Int. J. Syst. Evol. Microbiol.">
        <title>Complete genome sequence of Corynebacterium casei LMG S-19264T (=DSM 44701T), isolated from a smear-ripened cheese.</title>
        <authorList>
            <consortium name="US DOE Joint Genome Institute (JGI-PGF)"/>
            <person name="Walter F."/>
            <person name="Albersmeier A."/>
            <person name="Kalinowski J."/>
            <person name="Ruckert C."/>
        </authorList>
    </citation>
    <scope>NUCLEOTIDE SEQUENCE</scope>
    <source>
        <strain evidence="3">CGMCC 1.15448</strain>
    </source>
</reference>
<dbReference type="Pfam" id="PF13649">
    <property type="entry name" value="Methyltransf_25"/>
    <property type="match status" value="1"/>
</dbReference>
<reference evidence="3" key="2">
    <citation type="submission" date="2020-09" db="EMBL/GenBank/DDBJ databases">
        <authorList>
            <person name="Sun Q."/>
            <person name="Zhou Y."/>
        </authorList>
    </citation>
    <scope>NUCLEOTIDE SEQUENCE</scope>
    <source>
        <strain evidence="3">CGMCC 1.15448</strain>
    </source>
</reference>
<dbReference type="Proteomes" id="UP000607559">
    <property type="component" value="Unassembled WGS sequence"/>
</dbReference>